<accession>A0A2P2SZF7</accession>
<sequence>MRLLYLATLATLLAQSIFAAPAPAPALYGRPIEARTLNILETTTKHRLSIPIIDGTNPKYKYAFYSIVETFHDVSGWDIKGDILDKAGKTAAVNNVEMEGSCGGGNWE</sequence>
<evidence type="ECO:0000256" key="1">
    <source>
        <dbReference type="SAM" id="SignalP"/>
    </source>
</evidence>
<proteinExistence type="predicted"/>
<dbReference type="EMBL" id="KV460206">
    <property type="protein sequence ID" value="OBU01736.1"/>
    <property type="molecule type" value="Genomic_DNA"/>
</dbReference>
<feature type="signal peptide" evidence="1">
    <location>
        <begin position="1"/>
        <end position="19"/>
    </location>
</feature>
<dbReference type="GeneID" id="28833572"/>
<reference evidence="2 3" key="1">
    <citation type="submission" date="2016-03" db="EMBL/GenBank/DDBJ databases">
        <title>Comparative genomics of Pseudogymnoascus destructans, the fungus causing white-nose syndrome of bats.</title>
        <authorList>
            <person name="Palmer J.M."/>
            <person name="Drees K.P."/>
            <person name="Foster J.T."/>
            <person name="Lindner D.L."/>
        </authorList>
    </citation>
    <scope>NUCLEOTIDE SEQUENCE [LARGE SCALE GENOMIC DNA]</scope>
    <source>
        <strain evidence="2 3">UAMH 10579</strain>
    </source>
</reference>
<evidence type="ECO:0000313" key="2">
    <source>
        <dbReference type="EMBL" id="OBU01736.1"/>
    </source>
</evidence>
<organism evidence="2 3">
    <name type="scientific">Pseudogymnoascus verrucosus</name>
    <dbReference type="NCBI Taxonomy" id="342668"/>
    <lineage>
        <taxon>Eukaryota</taxon>
        <taxon>Fungi</taxon>
        <taxon>Dikarya</taxon>
        <taxon>Ascomycota</taxon>
        <taxon>Pezizomycotina</taxon>
        <taxon>Leotiomycetes</taxon>
        <taxon>Thelebolales</taxon>
        <taxon>Thelebolaceae</taxon>
        <taxon>Pseudogymnoascus</taxon>
    </lineage>
</organism>
<gene>
    <name evidence="2" type="ORF">VE01_00186</name>
</gene>
<keyword evidence="1" id="KW-0732">Signal</keyword>
<dbReference type="AlphaFoldDB" id="A0A2P2SZF7"/>
<dbReference type="RefSeq" id="XP_018135468.1">
    <property type="nucleotide sequence ID" value="XM_018269718.1"/>
</dbReference>
<name>A0A2P2SZF7_9PEZI</name>
<feature type="chain" id="PRO_5015130248" evidence="1">
    <location>
        <begin position="20"/>
        <end position="108"/>
    </location>
</feature>
<keyword evidence="3" id="KW-1185">Reference proteome</keyword>
<protein>
    <submittedName>
        <fullName evidence="2">Uncharacterized protein</fullName>
    </submittedName>
</protein>
<evidence type="ECO:0000313" key="3">
    <source>
        <dbReference type="Proteomes" id="UP000091956"/>
    </source>
</evidence>
<reference evidence="3" key="2">
    <citation type="journal article" date="2018" name="Nat. Commun.">
        <title>Extreme sensitivity to ultraviolet light in the fungal pathogen causing white-nose syndrome of bats.</title>
        <authorList>
            <person name="Palmer J.M."/>
            <person name="Drees K.P."/>
            <person name="Foster J.T."/>
            <person name="Lindner D.L."/>
        </authorList>
    </citation>
    <scope>NUCLEOTIDE SEQUENCE [LARGE SCALE GENOMIC DNA]</scope>
    <source>
        <strain evidence="3">UAMH 10579</strain>
    </source>
</reference>
<dbReference type="Proteomes" id="UP000091956">
    <property type="component" value="Unassembled WGS sequence"/>
</dbReference>